<evidence type="ECO:0000313" key="3">
    <source>
        <dbReference type="Proteomes" id="UP000838756"/>
    </source>
</evidence>
<dbReference type="OrthoDB" id="10045365at2759"/>
<accession>A0A8S4SDX0</accession>
<proteinExistence type="predicted"/>
<reference evidence="1" key="1">
    <citation type="submission" date="2022-03" db="EMBL/GenBank/DDBJ databases">
        <authorList>
            <person name="Lindestad O."/>
        </authorList>
    </citation>
    <scope>NUCLEOTIDE SEQUENCE</scope>
</reference>
<dbReference type="AlphaFoldDB" id="A0A8S4SDX0"/>
<name>A0A8S4SDX0_9NEOP</name>
<comment type="caution">
    <text evidence="1">The sequence shown here is derived from an EMBL/GenBank/DDBJ whole genome shotgun (WGS) entry which is preliminary data.</text>
</comment>
<evidence type="ECO:0000313" key="1">
    <source>
        <dbReference type="EMBL" id="CAH2261484.1"/>
    </source>
</evidence>
<evidence type="ECO:0000313" key="2">
    <source>
        <dbReference type="EMBL" id="CAH2261488.1"/>
    </source>
</evidence>
<dbReference type="Proteomes" id="UP000838756">
    <property type="component" value="Unassembled WGS sequence"/>
</dbReference>
<dbReference type="EMBL" id="CAKXAJ010026196">
    <property type="protein sequence ID" value="CAH2261484.1"/>
    <property type="molecule type" value="Genomic_DNA"/>
</dbReference>
<protein>
    <submittedName>
        <fullName evidence="1">Jg20135 protein</fullName>
    </submittedName>
    <submittedName>
        <fullName evidence="2">Jg20136 protein</fullName>
    </submittedName>
</protein>
<keyword evidence="3" id="KW-1185">Reference proteome</keyword>
<sequence>MTLGRRSILEPEAELIVVTATPKQTWGRAPLLRLVPSESDGRPHYRIAYGDPDRNFLLSKRDGTWALRLRKHLKSTEVLEKQLELEARFVAPEMGKRRNRRHVDLDVPAPLRLYVSVRIAPPKR</sequence>
<organism evidence="1 3">
    <name type="scientific">Pararge aegeria aegeria</name>
    <dbReference type="NCBI Taxonomy" id="348720"/>
    <lineage>
        <taxon>Eukaryota</taxon>
        <taxon>Metazoa</taxon>
        <taxon>Ecdysozoa</taxon>
        <taxon>Arthropoda</taxon>
        <taxon>Hexapoda</taxon>
        <taxon>Insecta</taxon>
        <taxon>Pterygota</taxon>
        <taxon>Neoptera</taxon>
        <taxon>Endopterygota</taxon>
        <taxon>Lepidoptera</taxon>
        <taxon>Glossata</taxon>
        <taxon>Ditrysia</taxon>
        <taxon>Papilionoidea</taxon>
        <taxon>Nymphalidae</taxon>
        <taxon>Satyrinae</taxon>
        <taxon>Satyrini</taxon>
        <taxon>Parargina</taxon>
        <taxon>Pararge</taxon>
    </lineage>
</organism>
<dbReference type="EMBL" id="CAKXAJ010026196">
    <property type="protein sequence ID" value="CAH2261488.1"/>
    <property type="molecule type" value="Genomic_DNA"/>
</dbReference>
<gene>
    <name evidence="1" type="primary">jg20135</name>
    <name evidence="2" type="synonym">jg20136</name>
    <name evidence="1" type="ORF">PAEG_LOCUS23931</name>
    <name evidence="2" type="ORF">PAEG_LOCUS23932</name>
</gene>